<dbReference type="EMBL" id="CAJOBH010086298">
    <property type="protein sequence ID" value="CAF4542489.1"/>
    <property type="molecule type" value="Genomic_DNA"/>
</dbReference>
<dbReference type="AlphaFoldDB" id="A0A8S3JZD6"/>
<gene>
    <name evidence="1" type="ORF">BYL167_LOCUS37763</name>
    <name evidence="2" type="ORF">GIL414_LOCUS85030</name>
</gene>
<evidence type="ECO:0000313" key="1">
    <source>
        <dbReference type="EMBL" id="CAF4542489.1"/>
    </source>
</evidence>
<dbReference type="EMBL" id="CAJOBJ010368683">
    <property type="protein sequence ID" value="CAF5222362.1"/>
    <property type="molecule type" value="Genomic_DNA"/>
</dbReference>
<accession>A0A8S3JZD6</accession>
<protein>
    <submittedName>
        <fullName evidence="2">Uncharacterized protein</fullName>
    </submittedName>
</protein>
<evidence type="ECO:0000313" key="3">
    <source>
        <dbReference type="Proteomes" id="UP000681720"/>
    </source>
</evidence>
<proteinExistence type="predicted"/>
<sequence length="41" mass="4529">MSTATITNEHDDDGTSNSLKINNRLLLTRRLTGVLENELTA</sequence>
<dbReference type="Proteomes" id="UP000681720">
    <property type="component" value="Unassembled WGS sequence"/>
</dbReference>
<feature type="non-terminal residue" evidence="2">
    <location>
        <position position="1"/>
    </location>
</feature>
<dbReference type="Proteomes" id="UP000681967">
    <property type="component" value="Unassembled WGS sequence"/>
</dbReference>
<comment type="caution">
    <text evidence="2">The sequence shown here is derived from an EMBL/GenBank/DDBJ whole genome shotgun (WGS) entry which is preliminary data.</text>
</comment>
<name>A0A8S3JZD6_9BILA</name>
<organism evidence="2 3">
    <name type="scientific">Rotaria magnacalcarata</name>
    <dbReference type="NCBI Taxonomy" id="392030"/>
    <lineage>
        <taxon>Eukaryota</taxon>
        <taxon>Metazoa</taxon>
        <taxon>Spiralia</taxon>
        <taxon>Gnathifera</taxon>
        <taxon>Rotifera</taxon>
        <taxon>Eurotatoria</taxon>
        <taxon>Bdelloidea</taxon>
        <taxon>Philodinida</taxon>
        <taxon>Philodinidae</taxon>
        <taxon>Rotaria</taxon>
    </lineage>
</organism>
<reference evidence="2" key="1">
    <citation type="submission" date="2021-02" db="EMBL/GenBank/DDBJ databases">
        <authorList>
            <person name="Nowell W R."/>
        </authorList>
    </citation>
    <scope>NUCLEOTIDE SEQUENCE</scope>
</reference>
<evidence type="ECO:0000313" key="2">
    <source>
        <dbReference type="EMBL" id="CAF5222362.1"/>
    </source>
</evidence>